<dbReference type="InterPro" id="IPR002048">
    <property type="entry name" value="EF_hand_dom"/>
</dbReference>
<dbReference type="EMBL" id="JBGBPQ010000003">
    <property type="protein sequence ID" value="KAL1526881.1"/>
    <property type="molecule type" value="Genomic_DNA"/>
</dbReference>
<feature type="region of interest" description="Disordered" evidence="1">
    <location>
        <begin position="649"/>
        <end position="674"/>
    </location>
</feature>
<reference evidence="3 4" key="1">
    <citation type="journal article" date="2024" name="Science">
        <title>Giant polyketide synthase enzymes in the biosynthesis of giant marine polyether toxins.</title>
        <authorList>
            <person name="Fallon T.R."/>
            <person name="Shende V.V."/>
            <person name="Wierzbicki I.H."/>
            <person name="Pendleton A.L."/>
            <person name="Watervoot N.F."/>
            <person name="Auber R.P."/>
            <person name="Gonzalez D.J."/>
            <person name="Wisecaver J.H."/>
            <person name="Moore B.S."/>
        </authorList>
    </citation>
    <scope>NUCLEOTIDE SEQUENCE [LARGE SCALE GENOMIC DNA]</scope>
    <source>
        <strain evidence="3 4">12B1</strain>
    </source>
</reference>
<evidence type="ECO:0000313" key="4">
    <source>
        <dbReference type="Proteomes" id="UP001515480"/>
    </source>
</evidence>
<evidence type="ECO:0000313" key="3">
    <source>
        <dbReference type="EMBL" id="KAL1526881.1"/>
    </source>
</evidence>
<feature type="compositionally biased region" description="Low complexity" evidence="1">
    <location>
        <begin position="312"/>
        <end position="328"/>
    </location>
</feature>
<proteinExistence type="predicted"/>
<feature type="region of interest" description="Disordered" evidence="1">
    <location>
        <begin position="499"/>
        <end position="561"/>
    </location>
</feature>
<sequence length="1015" mass="110710">MAWSPAPLPSSWAEARRQHGAPRHAGSPSTDKRAALFHRQADAAALLPSADEPVPPSLFPEEWHVRLPHSQRPEWLRAPAHDRFDWVADGLTSHSGYVLLFPMARPRGALDAELLEATVQQMVSSGVDERHACALAIHEVGRACGAVRCRLLGRLLERSSARWAREMDAHAAELQRRCSQAELQKQQAEREKRNLAVLLEQARREAQAHRASAGKAREAQRQAEEAYARLREVARRTPVQHDATPVADDPPRASSAHQVSAPRPSSATSTVPSRSNAAHDALPVPLVGQGSMERPPAAASSKISPNAEPHRAPAASTSRPPSASSTHRAPPPHDLVGEFLEDAPRILPEFEADTRTLATMDYLLDAGGMQVEVAQSHFQTAELAQAAAQAALSLRSANQDASKQALQMAVRATDLLKFVAELDNVQTSHGVLLDHTEKMYQALSFASHRAIAASNGKVVPVHSVGVQTEPQQKRKKGAEKLRTVVNYARAASNLAFNVQVDTESEEAEEAEAEEAEAEAEEEAKQAAAAESADLGGASTTDASLKANPKTAVGLEEHSKRTSKWEEKLNEERVKKRLPRSWRRLLCTPDEELLKVEPMPIAKAHAMIWSIYIDSMQSCAMETWSSQARRISLFTSGSSRGMVAVQEPAGSGRITPIPADGKSADASGDEPPSGLTPGNILTAGASFADYVVDWLYLHFGSRSVVALQLAALVTTAWRNLEVDTRLRMFAQFCAMHEPTMGRAEFAFFMHCLSETLRSPEGGPVNFVASSTLHPSLDHMSAVLSTVFTAECKAVDAKKLRASVRTLKRAHASIDDFLAVLLDQYSGHRFVESRAAFAQLLLRSDVNGDGEHSLDEFHALMKASGMLSAKKVLWLYRTLTDMAGCDTISAHDLALMAEADGFLPLKRGAQQTSEDGHVKWEALQTQWKSRQAILDKNVSQLGKQVAKLRESGADYHAETVTKMLSRVNKLNVSLKHAMQRQDSMSGTLMFDALEEAVSRAKAATNLERRAAIAQQRL</sequence>
<organism evidence="3 4">
    <name type="scientific">Prymnesium parvum</name>
    <name type="common">Toxic golden alga</name>
    <dbReference type="NCBI Taxonomy" id="97485"/>
    <lineage>
        <taxon>Eukaryota</taxon>
        <taxon>Haptista</taxon>
        <taxon>Haptophyta</taxon>
        <taxon>Prymnesiophyceae</taxon>
        <taxon>Prymnesiales</taxon>
        <taxon>Prymnesiaceae</taxon>
        <taxon>Prymnesium</taxon>
    </lineage>
</organism>
<dbReference type="PROSITE" id="PS50222">
    <property type="entry name" value="EF_HAND_2"/>
    <property type="match status" value="1"/>
</dbReference>
<accession>A0AB34JY61</accession>
<gene>
    <name evidence="3" type="ORF">AB1Y20_015572</name>
</gene>
<dbReference type="AlphaFoldDB" id="A0AB34JY61"/>
<feature type="compositionally biased region" description="Low complexity" evidence="1">
    <location>
        <begin position="525"/>
        <end position="538"/>
    </location>
</feature>
<name>A0AB34JY61_PRYPA</name>
<evidence type="ECO:0000259" key="2">
    <source>
        <dbReference type="PROSITE" id="PS50222"/>
    </source>
</evidence>
<protein>
    <recommendedName>
        <fullName evidence="2">EF-hand domain-containing protein</fullName>
    </recommendedName>
</protein>
<feature type="compositionally biased region" description="Acidic residues" evidence="1">
    <location>
        <begin position="502"/>
        <end position="521"/>
    </location>
</feature>
<feature type="domain" description="EF-hand" evidence="2">
    <location>
        <begin position="830"/>
        <end position="865"/>
    </location>
</feature>
<evidence type="ECO:0000256" key="1">
    <source>
        <dbReference type="SAM" id="MobiDB-lite"/>
    </source>
</evidence>
<feature type="compositionally biased region" description="Polar residues" evidence="1">
    <location>
        <begin position="255"/>
        <end position="276"/>
    </location>
</feature>
<feature type="region of interest" description="Disordered" evidence="1">
    <location>
        <begin position="234"/>
        <end position="333"/>
    </location>
</feature>
<comment type="caution">
    <text evidence="3">The sequence shown here is derived from an EMBL/GenBank/DDBJ whole genome shotgun (WGS) entry which is preliminary data.</text>
</comment>
<dbReference type="GO" id="GO:0005509">
    <property type="term" value="F:calcium ion binding"/>
    <property type="evidence" value="ECO:0007669"/>
    <property type="project" value="InterPro"/>
</dbReference>
<dbReference type="Proteomes" id="UP001515480">
    <property type="component" value="Unassembled WGS sequence"/>
</dbReference>
<keyword evidence="4" id="KW-1185">Reference proteome</keyword>
<feature type="region of interest" description="Disordered" evidence="1">
    <location>
        <begin position="1"/>
        <end position="35"/>
    </location>
</feature>